<name>A0A2G2ZJ85_CAPAN</name>
<keyword evidence="3" id="KW-1185">Reference proteome</keyword>
<evidence type="ECO:0000313" key="3">
    <source>
        <dbReference type="Proteomes" id="UP000222542"/>
    </source>
</evidence>
<reference evidence="2 3" key="1">
    <citation type="journal article" date="2014" name="Nat. Genet.">
        <title>Genome sequence of the hot pepper provides insights into the evolution of pungency in Capsicum species.</title>
        <authorList>
            <person name="Kim S."/>
            <person name="Park M."/>
            <person name="Yeom S.I."/>
            <person name="Kim Y.M."/>
            <person name="Lee J.M."/>
            <person name="Lee H.A."/>
            <person name="Seo E."/>
            <person name="Choi J."/>
            <person name="Cheong K."/>
            <person name="Kim K.T."/>
            <person name="Jung K."/>
            <person name="Lee G.W."/>
            <person name="Oh S.K."/>
            <person name="Bae C."/>
            <person name="Kim S.B."/>
            <person name="Lee H.Y."/>
            <person name="Kim S.Y."/>
            <person name="Kim M.S."/>
            <person name="Kang B.C."/>
            <person name="Jo Y.D."/>
            <person name="Yang H.B."/>
            <person name="Jeong H.J."/>
            <person name="Kang W.H."/>
            <person name="Kwon J.K."/>
            <person name="Shin C."/>
            <person name="Lim J.Y."/>
            <person name="Park J.H."/>
            <person name="Huh J.H."/>
            <person name="Kim J.S."/>
            <person name="Kim B.D."/>
            <person name="Cohen O."/>
            <person name="Paran I."/>
            <person name="Suh M.C."/>
            <person name="Lee S.B."/>
            <person name="Kim Y.K."/>
            <person name="Shin Y."/>
            <person name="Noh S.J."/>
            <person name="Park J."/>
            <person name="Seo Y.S."/>
            <person name="Kwon S.Y."/>
            <person name="Kim H.A."/>
            <person name="Park J.M."/>
            <person name="Kim H.J."/>
            <person name="Choi S.B."/>
            <person name="Bosland P.W."/>
            <person name="Reeves G."/>
            <person name="Jo S.H."/>
            <person name="Lee B.W."/>
            <person name="Cho H.T."/>
            <person name="Choi H.S."/>
            <person name="Lee M.S."/>
            <person name="Yu Y."/>
            <person name="Do Choi Y."/>
            <person name="Park B.S."/>
            <person name="van Deynze A."/>
            <person name="Ashrafi H."/>
            <person name="Hill T."/>
            <person name="Kim W.T."/>
            <person name="Pai H.S."/>
            <person name="Ahn H.K."/>
            <person name="Yeam I."/>
            <person name="Giovannoni J.J."/>
            <person name="Rose J.K."/>
            <person name="Sorensen I."/>
            <person name="Lee S.J."/>
            <person name="Kim R.W."/>
            <person name="Choi I.Y."/>
            <person name="Choi B.S."/>
            <person name="Lim J.S."/>
            <person name="Lee Y.H."/>
            <person name="Choi D."/>
        </authorList>
    </citation>
    <scope>NUCLEOTIDE SEQUENCE [LARGE SCALE GENOMIC DNA]</scope>
    <source>
        <strain evidence="3">cv. CM334</strain>
    </source>
</reference>
<evidence type="ECO:0000256" key="1">
    <source>
        <dbReference type="SAM" id="SignalP"/>
    </source>
</evidence>
<feature type="signal peptide" evidence="1">
    <location>
        <begin position="1"/>
        <end position="19"/>
    </location>
</feature>
<dbReference type="Gramene" id="PHT82050">
    <property type="protein sequence ID" value="PHT82050"/>
    <property type="gene ID" value="T459_15065"/>
</dbReference>
<accession>A0A2G2ZJ85</accession>
<proteinExistence type="predicted"/>
<dbReference type="Proteomes" id="UP000222542">
    <property type="component" value="Unassembled WGS sequence"/>
</dbReference>
<sequence>MVPYKVSIGLILIVRLVSAFGSTKATLSNQGPGYKGPGTIQDRAKLLGCLSSLGDRSAIGVLWDINQHNKSRAYNDAAHFHFIEVPNRERTVGDGAFYFLSREVIHSISSVALLSMDQDMLPAYHAKGVTGGYAKYVLALNWLLEMLKGTENQCFDPSRAYSSLLNVSSDLVGVDAKGSTDTREERFSIEALEPIPKSF</sequence>
<comment type="caution">
    <text evidence="2">The sequence shown here is derived from an EMBL/GenBank/DDBJ whole genome shotgun (WGS) entry which is preliminary data.</text>
</comment>
<keyword evidence="1" id="KW-0732">Signal</keyword>
<gene>
    <name evidence="2" type="ORF">T459_15065</name>
</gene>
<dbReference type="EMBL" id="AYRZ02000005">
    <property type="protein sequence ID" value="PHT82050.1"/>
    <property type="molecule type" value="Genomic_DNA"/>
</dbReference>
<dbReference type="AlphaFoldDB" id="A0A2G2ZJ85"/>
<protein>
    <submittedName>
        <fullName evidence="2">Uncharacterized protein</fullName>
    </submittedName>
</protein>
<feature type="chain" id="PRO_5013727167" evidence="1">
    <location>
        <begin position="20"/>
        <end position="199"/>
    </location>
</feature>
<organism evidence="2 3">
    <name type="scientific">Capsicum annuum</name>
    <name type="common">Capsicum pepper</name>
    <dbReference type="NCBI Taxonomy" id="4072"/>
    <lineage>
        <taxon>Eukaryota</taxon>
        <taxon>Viridiplantae</taxon>
        <taxon>Streptophyta</taxon>
        <taxon>Embryophyta</taxon>
        <taxon>Tracheophyta</taxon>
        <taxon>Spermatophyta</taxon>
        <taxon>Magnoliopsida</taxon>
        <taxon>eudicotyledons</taxon>
        <taxon>Gunneridae</taxon>
        <taxon>Pentapetalae</taxon>
        <taxon>asterids</taxon>
        <taxon>lamiids</taxon>
        <taxon>Solanales</taxon>
        <taxon>Solanaceae</taxon>
        <taxon>Solanoideae</taxon>
        <taxon>Capsiceae</taxon>
        <taxon>Capsicum</taxon>
    </lineage>
</organism>
<evidence type="ECO:0000313" key="2">
    <source>
        <dbReference type="EMBL" id="PHT82050.1"/>
    </source>
</evidence>
<reference evidence="2 3" key="2">
    <citation type="journal article" date="2017" name="Genome Biol.">
        <title>New reference genome sequences of hot pepper reveal the massive evolution of plant disease-resistance genes by retroduplication.</title>
        <authorList>
            <person name="Kim S."/>
            <person name="Park J."/>
            <person name="Yeom S.I."/>
            <person name="Kim Y.M."/>
            <person name="Seo E."/>
            <person name="Kim K.T."/>
            <person name="Kim M.S."/>
            <person name="Lee J.M."/>
            <person name="Cheong K."/>
            <person name="Shin H.S."/>
            <person name="Kim S.B."/>
            <person name="Han K."/>
            <person name="Lee J."/>
            <person name="Park M."/>
            <person name="Lee H.A."/>
            <person name="Lee H.Y."/>
            <person name="Lee Y."/>
            <person name="Oh S."/>
            <person name="Lee J.H."/>
            <person name="Choi E."/>
            <person name="Choi E."/>
            <person name="Lee S.E."/>
            <person name="Jeon J."/>
            <person name="Kim H."/>
            <person name="Choi G."/>
            <person name="Song H."/>
            <person name="Lee J."/>
            <person name="Lee S.C."/>
            <person name="Kwon J.K."/>
            <person name="Lee H.Y."/>
            <person name="Koo N."/>
            <person name="Hong Y."/>
            <person name="Kim R.W."/>
            <person name="Kang W.H."/>
            <person name="Huh J.H."/>
            <person name="Kang B.C."/>
            <person name="Yang T.J."/>
            <person name="Lee Y.H."/>
            <person name="Bennetzen J.L."/>
            <person name="Choi D."/>
        </authorList>
    </citation>
    <scope>NUCLEOTIDE SEQUENCE [LARGE SCALE GENOMIC DNA]</scope>
    <source>
        <strain evidence="3">cv. CM334</strain>
    </source>
</reference>